<dbReference type="CDD" id="cd07153">
    <property type="entry name" value="Fur_like"/>
    <property type="match status" value="1"/>
</dbReference>
<sequence>MGIQPVNLPSRSDEIPSELGGLRMTKQRKEVYGVLLDQRDHPTAQDVFLRAKERMPSISLATVYNCLEALVGHELVKQVNFDRSPSRYCPNLEEHVHFQDEATGQIHDVVFKEGVRLEDFLDLPQGVEVRELELTLKGIMPGSN</sequence>
<dbReference type="Gene3D" id="1.10.10.10">
    <property type="entry name" value="Winged helix-like DNA-binding domain superfamily/Winged helix DNA-binding domain"/>
    <property type="match status" value="1"/>
</dbReference>
<gene>
    <name evidence="1" type="primary">furR1</name>
    <name evidence="1" type="ORF">GCM10007100_09250</name>
</gene>
<comment type="caution">
    <text evidence="1">The sequence shown here is derived from an EMBL/GenBank/DDBJ whole genome shotgun (WGS) entry which is preliminary data.</text>
</comment>
<dbReference type="PANTHER" id="PTHR33202">
    <property type="entry name" value="ZINC UPTAKE REGULATION PROTEIN"/>
    <property type="match status" value="1"/>
</dbReference>
<dbReference type="GO" id="GO:0045892">
    <property type="term" value="P:negative regulation of DNA-templated transcription"/>
    <property type="evidence" value="ECO:0007669"/>
    <property type="project" value="TreeGrafter"/>
</dbReference>
<accession>A0A918TEN6</accession>
<dbReference type="GO" id="GO:1900376">
    <property type="term" value="P:regulation of secondary metabolite biosynthetic process"/>
    <property type="evidence" value="ECO:0007669"/>
    <property type="project" value="TreeGrafter"/>
</dbReference>
<evidence type="ECO:0000313" key="1">
    <source>
        <dbReference type="EMBL" id="GHC45915.1"/>
    </source>
</evidence>
<dbReference type="PANTHER" id="PTHR33202:SF7">
    <property type="entry name" value="FERRIC UPTAKE REGULATION PROTEIN"/>
    <property type="match status" value="1"/>
</dbReference>
<dbReference type="GO" id="GO:0000976">
    <property type="term" value="F:transcription cis-regulatory region binding"/>
    <property type="evidence" value="ECO:0007669"/>
    <property type="project" value="TreeGrafter"/>
</dbReference>
<protein>
    <submittedName>
        <fullName evidence="1">Transcriptional repressor</fullName>
    </submittedName>
</protein>
<dbReference type="RefSeq" id="WP_189567775.1">
    <property type="nucleotide sequence ID" value="NZ_BMXI01000003.1"/>
</dbReference>
<reference evidence="1" key="1">
    <citation type="journal article" date="2014" name="Int. J. Syst. Evol. Microbiol.">
        <title>Complete genome sequence of Corynebacterium casei LMG S-19264T (=DSM 44701T), isolated from a smear-ripened cheese.</title>
        <authorList>
            <consortium name="US DOE Joint Genome Institute (JGI-PGF)"/>
            <person name="Walter F."/>
            <person name="Albersmeier A."/>
            <person name="Kalinowski J."/>
            <person name="Ruckert C."/>
        </authorList>
    </citation>
    <scope>NUCLEOTIDE SEQUENCE</scope>
    <source>
        <strain evidence="1">KCTC 12988</strain>
    </source>
</reference>
<dbReference type="InterPro" id="IPR036388">
    <property type="entry name" value="WH-like_DNA-bd_sf"/>
</dbReference>
<proteinExistence type="predicted"/>
<dbReference type="GO" id="GO:0003700">
    <property type="term" value="F:DNA-binding transcription factor activity"/>
    <property type="evidence" value="ECO:0007669"/>
    <property type="project" value="InterPro"/>
</dbReference>
<dbReference type="Pfam" id="PF01475">
    <property type="entry name" value="FUR"/>
    <property type="match status" value="1"/>
</dbReference>
<reference evidence="1" key="2">
    <citation type="submission" date="2020-09" db="EMBL/GenBank/DDBJ databases">
        <authorList>
            <person name="Sun Q."/>
            <person name="Kim S."/>
        </authorList>
    </citation>
    <scope>NUCLEOTIDE SEQUENCE</scope>
    <source>
        <strain evidence="1">KCTC 12988</strain>
    </source>
</reference>
<keyword evidence="2" id="KW-1185">Reference proteome</keyword>
<dbReference type="EMBL" id="BMXI01000003">
    <property type="protein sequence ID" value="GHC45915.1"/>
    <property type="molecule type" value="Genomic_DNA"/>
</dbReference>
<dbReference type="InterPro" id="IPR002481">
    <property type="entry name" value="FUR"/>
</dbReference>
<organism evidence="1 2">
    <name type="scientific">Roseibacillus persicicus</name>
    <dbReference type="NCBI Taxonomy" id="454148"/>
    <lineage>
        <taxon>Bacteria</taxon>
        <taxon>Pseudomonadati</taxon>
        <taxon>Verrucomicrobiota</taxon>
        <taxon>Verrucomicrobiia</taxon>
        <taxon>Verrucomicrobiales</taxon>
        <taxon>Verrucomicrobiaceae</taxon>
        <taxon>Roseibacillus</taxon>
    </lineage>
</organism>
<dbReference type="InterPro" id="IPR036390">
    <property type="entry name" value="WH_DNA-bd_sf"/>
</dbReference>
<dbReference type="GO" id="GO:0008270">
    <property type="term" value="F:zinc ion binding"/>
    <property type="evidence" value="ECO:0007669"/>
    <property type="project" value="TreeGrafter"/>
</dbReference>
<evidence type="ECO:0000313" key="2">
    <source>
        <dbReference type="Proteomes" id="UP000644507"/>
    </source>
</evidence>
<dbReference type="SUPFAM" id="SSF46785">
    <property type="entry name" value="Winged helix' DNA-binding domain"/>
    <property type="match status" value="1"/>
</dbReference>
<name>A0A918TEN6_9BACT</name>
<dbReference type="Proteomes" id="UP000644507">
    <property type="component" value="Unassembled WGS sequence"/>
</dbReference>
<dbReference type="AlphaFoldDB" id="A0A918TEN6"/>